<name>A0ABV0Y439_9TELE</name>
<organism evidence="1 2">
    <name type="scientific">Ameca splendens</name>
    <dbReference type="NCBI Taxonomy" id="208324"/>
    <lineage>
        <taxon>Eukaryota</taxon>
        <taxon>Metazoa</taxon>
        <taxon>Chordata</taxon>
        <taxon>Craniata</taxon>
        <taxon>Vertebrata</taxon>
        <taxon>Euteleostomi</taxon>
        <taxon>Actinopterygii</taxon>
        <taxon>Neopterygii</taxon>
        <taxon>Teleostei</taxon>
        <taxon>Neoteleostei</taxon>
        <taxon>Acanthomorphata</taxon>
        <taxon>Ovalentaria</taxon>
        <taxon>Atherinomorphae</taxon>
        <taxon>Cyprinodontiformes</taxon>
        <taxon>Goodeidae</taxon>
        <taxon>Ameca</taxon>
    </lineage>
</organism>
<proteinExistence type="predicted"/>
<sequence>MSNLQNGFLLDDETDVKTLLFEGEQDHLTPSTSRLLLESDVFVVTGRIIGHSFLNGGPRLVGLSPGIIHVLFGGGPETATVTESDCADQDIREVIRMVLERTEQQVKQIQRGLKDTGVWEFFSSRPDAVPVLFPRASEAEITPQMVIDNLNWPKDGDIDDDILTLGDHCLIMSFL</sequence>
<accession>A0ABV0Y439</accession>
<evidence type="ECO:0000313" key="2">
    <source>
        <dbReference type="Proteomes" id="UP001469553"/>
    </source>
</evidence>
<comment type="caution">
    <text evidence="1">The sequence shown here is derived from an EMBL/GenBank/DDBJ whole genome shotgun (WGS) entry which is preliminary data.</text>
</comment>
<dbReference type="Proteomes" id="UP001469553">
    <property type="component" value="Unassembled WGS sequence"/>
</dbReference>
<keyword evidence="2" id="KW-1185">Reference proteome</keyword>
<evidence type="ECO:0000313" key="1">
    <source>
        <dbReference type="EMBL" id="MEQ2288524.1"/>
    </source>
</evidence>
<reference evidence="1 2" key="1">
    <citation type="submission" date="2021-06" db="EMBL/GenBank/DDBJ databases">
        <authorList>
            <person name="Palmer J.M."/>
        </authorList>
    </citation>
    <scope>NUCLEOTIDE SEQUENCE [LARGE SCALE GENOMIC DNA]</scope>
    <source>
        <strain evidence="1 2">AS_MEX2019</strain>
        <tissue evidence="1">Muscle</tissue>
    </source>
</reference>
<dbReference type="EMBL" id="JAHRIP010020975">
    <property type="protein sequence ID" value="MEQ2288524.1"/>
    <property type="molecule type" value="Genomic_DNA"/>
</dbReference>
<gene>
    <name evidence="1" type="ORF">AMECASPLE_023486</name>
</gene>
<protein>
    <submittedName>
        <fullName evidence="1">Uncharacterized protein</fullName>
    </submittedName>
</protein>